<dbReference type="AlphaFoldDB" id="A0A2A9NXJ5"/>
<comment type="subcellular location">
    <subcellularLocation>
        <location evidence="9">Cytoplasm</location>
    </subcellularLocation>
    <subcellularLocation>
        <location evidence="9">Mitochondrion intermembrane space</location>
    </subcellularLocation>
</comment>
<dbReference type="EMBL" id="KZ301978">
    <property type="protein sequence ID" value="PFH52636.1"/>
    <property type="molecule type" value="Genomic_DNA"/>
</dbReference>
<evidence type="ECO:0000256" key="7">
    <source>
        <dbReference type="ARBA" id="ARBA00023014"/>
    </source>
</evidence>
<feature type="binding site" evidence="9">
    <location>
        <position position="212"/>
    </location>
    <ligand>
        <name>[4Fe-4S] cluster</name>
        <dbReference type="ChEBI" id="CHEBI:49883"/>
    </ligand>
</feature>
<dbReference type="Pfam" id="PF05093">
    <property type="entry name" value="CIAPIN1"/>
    <property type="match status" value="1"/>
</dbReference>
<feature type="domain" description="Anamorsin C-terminal" evidence="11">
    <location>
        <begin position="90"/>
        <end position="228"/>
    </location>
</feature>
<feature type="binding site" evidence="9">
    <location>
        <position position="101"/>
    </location>
    <ligand>
        <name>[2Fe-2S] cluster</name>
        <dbReference type="ChEBI" id="CHEBI:190135"/>
    </ligand>
</feature>
<evidence type="ECO:0000256" key="5">
    <source>
        <dbReference type="ARBA" id="ARBA00022723"/>
    </source>
</evidence>
<feature type="binding site" evidence="9">
    <location>
        <position position="106"/>
    </location>
    <ligand>
        <name>[2Fe-2S] cluster</name>
        <dbReference type="ChEBI" id="CHEBI:190135"/>
    </ligand>
</feature>
<feature type="compositionally biased region" description="Polar residues" evidence="10">
    <location>
        <begin position="25"/>
        <end position="38"/>
    </location>
</feature>
<keyword evidence="7 9" id="KW-0411">Iron-sulfur</keyword>
<evidence type="ECO:0000256" key="8">
    <source>
        <dbReference type="ARBA" id="ARBA00023128"/>
    </source>
</evidence>
<feature type="region of interest" description="Disordered" evidence="10">
    <location>
        <begin position="117"/>
        <end position="164"/>
    </location>
</feature>
<feature type="region of interest" description="Fe-S binding site B" evidence="9">
    <location>
        <begin position="198"/>
        <end position="212"/>
    </location>
</feature>
<organism evidence="12 13">
    <name type="scientific">Amanita thiersii Skay4041</name>
    <dbReference type="NCBI Taxonomy" id="703135"/>
    <lineage>
        <taxon>Eukaryota</taxon>
        <taxon>Fungi</taxon>
        <taxon>Dikarya</taxon>
        <taxon>Basidiomycota</taxon>
        <taxon>Agaricomycotina</taxon>
        <taxon>Agaricomycetes</taxon>
        <taxon>Agaricomycetidae</taxon>
        <taxon>Agaricales</taxon>
        <taxon>Pluteineae</taxon>
        <taxon>Amanitaceae</taxon>
        <taxon>Amanita</taxon>
    </lineage>
</organism>
<evidence type="ECO:0000256" key="10">
    <source>
        <dbReference type="SAM" id="MobiDB-lite"/>
    </source>
</evidence>
<protein>
    <recommendedName>
        <fullName evidence="11">Anamorsin C-terminal domain-containing protein</fullName>
    </recommendedName>
</protein>
<dbReference type="PANTHER" id="PTHR13273:SF14">
    <property type="entry name" value="ANAMORSIN"/>
    <property type="match status" value="1"/>
</dbReference>
<keyword evidence="4 9" id="KW-0963">Cytoplasm</keyword>
<feature type="compositionally biased region" description="Low complexity" evidence="10">
    <location>
        <begin position="138"/>
        <end position="156"/>
    </location>
</feature>
<dbReference type="InterPro" id="IPR046408">
    <property type="entry name" value="CIAPIN1"/>
</dbReference>
<keyword evidence="9" id="KW-0001">2Fe-2S</keyword>
<feature type="binding site" evidence="9">
    <location>
        <position position="209"/>
    </location>
    <ligand>
        <name>[4Fe-4S] cluster</name>
        <dbReference type="ChEBI" id="CHEBI:49883"/>
    </ligand>
</feature>
<dbReference type="GO" id="GO:0005758">
    <property type="term" value="C:mitochondrial intermembrane space"/>
    <property type="evidence" value="ECO:0007669"/>
    <property type="project" value="UniProtKB-SubCell"/>
</dbReference>
<feature type="binding site" evidence="9">
    <location>
        <position position="198"/>
    </location>
    <ligand>
        <name>[4Fe-4S] cluster</name>
        <dbReference type="ChEBI" id="CHEBI:49883"/>
    </ligand>
</feature>
<feature type="region of interest" description="Disordered" evidence="10">
    <location>
        <begin position="1"/>
        <end position="62"/>
    </location>
</feature>
<comment type="domain">
    <text evidence="9">The C-terminal domain binds 2 Fe-S clusters but is otherwise mostly in an intrinsically disordered conformation.</text>
</comment>
<dbReference type="PANTHER" id="PTHR13273">
    <property type="entry name" value="ANAMORSIN"/>
    <property type="match status" value="1"/>
</dbReference>
<dbReference type="GO" id="GO:0016226">
    <property type="term" value="P:iron-sulfur cluster assembly"/>
    <property type="evidence" value="ECO:0007669"/>
    <property type="project" value="UniProtKB-UniRule"/>
</dbReference>
<evidence type="ECO:0000313" key="12">
    <source>
        <dbReference type="EMBL" id="PFH52636.1"/>
    </source>
</evidence>
<keyword evidence="3 9" id="KW-0004">4Fe-4S</keyword>
<evidence type="ECO:0000256" key="9">
    <source>
        <dbReference type="HAMAP-Rule" id="MF_03115"/>
    </source>
</evidence>
<proteinExistence type="inferred from homology"/>
<keyword evidence="13" id="KW-1185">Reference proteome</keyword>
<feature type="binding site" evidence="9">
    <location>
        <position position="104"/>
    </location>
    <ligand>
        <name>[2Fe-2S] cluster</name>
        <dbReference type="ChEBI" id="CHEBI:190135"/>
    </ligand>
</feature>
<evidence type="ECO:0000256" key="4">
    <source>
        <dbReference type="ARBA" id="ARBA00022490"/>
    </source>
</evidence>
<keyword evidence="8 9" id="KW-0496">Mitochondrion</keyword>
<accession>A0A2A9NXJ5</accession>
<feature type="binding site" evidence="9">
    <location>
        <position position="201"/>
    </location>
    <ligand>
        <name>[4Fe-4S] cluster</name>
        <dbReference type="ChEBI" id="CHEBI:49883"/>
    </ligand>
</feature>
<dbReference type="STRING" id="703135.A0A2A9NXJ5"/>
<evidence type="ECO:0000256" key="1">
    <source>
        <dbReference type="ARBA" id="ARBA00001966"/>
    </source>
</evidence>
<feature type="short sequence motif" description="Cx2C motif 2" evidence="9">
    <location>
        <begin position="209"/>
        <end position="212"/>
    </location>
</feature>
<comment type="cofactor">
    <cofactor evidence="9">
        <name>[2Fe-2S] cluster</name>
        <dbReference type="ChEBI" id="CHEBI:190135"/>
    </cofactor>
</comment>
<comment type="caution">
    <text evidence="9">Lacks conserved residue(s) required for the propagation of feature annotation.</text>
</comment>
<dbReference type="Proteomes" id="UP000242287">
    <property type="component" value="Unassembled WGS sequence"/>
</dbReference>
<comment type="similarity">
    <text evidence="2 9">Belongs to the anamorsin family.</text>
</comment>
<dbReference type="GO" id="GO:0051539">
    <property type="term" value="F:4 iron, 4 sulfur cluster binding"/>
    <property type="evidence" value="ECO:0007669"/>
    <property type="project" value="UniProtKB-KW"/>
</dbReference>
<dbReference type="GO" id="GO:0009055">
    <property type="term" value="F:electron transfer activity"/>
    <property type="evidence" value="ECO:0007669"/>
    <property type="project" value="UniProtKB-UniRule"/>
</dbReference>
<name>A0A2A9NXJ5_9AGAR</name>
<feature type="short sequence motif" description="Cx2C motif 1" evidence="9">
    <location>
        <begin position="198"/>
        <end position="201"/>
    </location>
</feature>
<gene>
    <name evidence="12" type="ORF">AMATHDRAFT_56693</name>
</gene>
<keyword evidence="6 9" id="KW-0408">Iron</keyword>
<dbReference type="OrthoDB" id="311633at2759"/>
<dbReference type="GO" id="GO:0051537">
    <property type="term" value="F:2 iron, 2 sulfur cluster binding"/>
    <property type="evidence" value="ECO:0007669"/>
    <property type="project" value="UniProtKB-UniRule"/>
</dbReference>
<dbReference type="InterPro" id="IPR007785">
    <property type="entry name" value="Anamorsin"/>
</dbReference>
<dbReference type="GO" id="GO:0046872">
    <property type="term" value="F:metal ion binding"/>
    <property type="evidence" value="ECO:0007669"/>
    <property type="project" value="UniProtKB-KW"/>
</dbReference>
<sequence length="236" mass="24953">MANTRFVSEHKVEMSPAVLLPSPNPSSAKMTATPSHPSSIPLPNRKKTDPTKKKALWTYSSPSTPQIDAEALLTPADKQRPVPVCEPVTSSSAPPRRKRACKNCTCGLAELEEEEEEKKRANRSNGSTFVLVDGSGQTTTMTSTPTPTPTPTTTIPRAGSDGSGSPGLVGRLPVQTPLGEQERLVLAAKAAPNATSSCGNCYLGDAFRCAGCPYLGLPAFKPGEKVEIDFGMDDDI</sequence>
<evidence type="ECO:0000256" key="2">
    <source>
        <dbReference type="ARBA" id="ARBA00008169"/>
    </source>
</evidence>
<dbReference type="HAMAP" id="MF_03115">
    <property type="entry name" value="Anamorsin"/>
    <property type="match status" value="1"/>
</dbReference>
<reference evidence="12 13" key="1">
    <citation type="submission" date="2014-02" db="EMBL/GenBank/DDBJ databases">
        <title>Transposable element dynamics among asymbiotic and ectomycorrhizal Amanita fungi.</title>
        <authorList>
            <consortium name="DOE Joint Genome Institute"/>
            <person name="Hess J."/>
            <person name="Skrede I."/>
            <person name="Wolfe B."/>
            <person name="LaButti K."/>
            <person name="Ohm R.A."/>
            <person name="Grigoriev I.V."/>
            <person name="Pringle A."/>
        </authorList>
    </citation>
    <scope>NUCLEOTIDE SEQUENCE [LARGE SCALE GENOMIC DNA]</scope>
    <source>
        <strain evidence="12 13">SKay4041</strain>
    </source>
</reference>
<comment type="domain">
    <text evidence="9">The twin Cx2C motifs are involved in the recognition by the mitochondrial MIA40-ERV1 disulfide relay system. The formation of 2 disulfide bonds in the Cx2C motifs through dithiol/disulfide exchange reactions effectively traps the protein in the mitochondrial intermembrane space.</text>
</comment>
<keyword evidence="5 9" id="KW-0479">Metal-binding</keyword>
<evidence type="ECO:0000259" key="11">
    <source>
        <dbReference type="Pfam" id="PF05093"/>
    </source>
</evidence>
<evidence type="ECO:0000256" key="3">
    <source>
        <dbReference type="ARBA" id="ARBA00022485"/>
    </source>
</evidence>
<evidence type="ECO:0000256" key="6">
    <source>
        <dbReference type="ARBA" id="ARBA00023004"/>
    </source>
</evidence>
<evidence type="ECO:0000313" key="13">
    <source>
        <dbReference type="Proteomes" id="UP000242287"/>
    </source>
</evidence>
<comment type="domain">
    <text evidence="9">The N-terminal domain has structural similarity with S-adenosyl-L-methionine-dependent methyltransferases, but does not bind S-adenosyl-L-methionine. It is required for correct assembly of the 2 Fe-S clusters.</text>
</comment>
<comment type="cofactor">
    <cofactor evidence="1 9">
        <name>[4Fe-4S] cluster</name>
        <dbReference type="ChEBI" id="CHEBI:49883"/>
    </cofactor>
</comment>
<feature type="binding site" evidence="9">
    <location>
        <position position="85"/>
    </location>
    <ligand>
        <name>[2Fe-2S] cluster</name>
        <dbReference type="ChEBI" id="CHEBI:190135"/>
    </ligand>
</feature>